<dbReference type="EMBL" id="WUMV01000002">
    <property type="protein sequence ID" value="MXN64619.1"/>
    <property type="molecule type" value="Genomic_DNA"/>
</dbReference>
<dbReference type="GO" id="GO:0005506">
    <property type="term" value="F:iron ion binding"/>
    <property type="evidence" value="ECO:0007669"/>
    <property type="project" value="InterPro"/>
</dbReference>
<evidence type="ECO:0000256" key="5">
    <source>
        <dbReference type="ARBA" id="ARBA00022714"/>
    </source>
</evidence>
<dbReference type="FunFam" id="3.30.365.10:FF:000002">
    <property type="entry name" value="Xanthine dehydrogenase oxidase"/>
    <property type="match status" value="1"/>
</dbReference>
<name>A0A7X3S7D6_9HYPH</name>
<evidence type="ECO:0000256" key="1">
    <source>
        <dbReference type="ARBA" id="ARBA00001924"/>
    </source>
</evidence>
<proteinExistence type="inferred from homology"/>
<evidence type="ECO:0000313" key="14">
    <source>
        <dbReference type="EMBL" id="MXN64619.1"/>
    </source>
</evidence>
<evidence type="ECO:0000256" key="2">
    <source>
        <dbReference type="ARBA" id="ARBA00001974"/>
    </source>
</evidence>
<dbReference type="EC" id="1.17.1.4" evidence="14"/>
<comment type="cofactor">
    <cofactor evidence="2">
        <name>FAD</name>
        <dbReference type="ChEBI" id="CHEBI:57692"/>
    </cofactor>
</comment>
<organism evidence="14 15">
    <name type="scientific">Stappia sediminis</name>
    <dbReference type="NCBI Taxonomy" id="2692190"/>
    <lineage>
        <taxon>Bacteria</taxon>
        <taxon>Pseudomonadati</taxon>
        <taxon>Pseudomonadota</taxon>
        <taxon>Alphaproteobacteria</taxon>
        <taxon>Hyphomicrobiales</taxon>
        <taxon>Stappiaceae</taxon>
        <taxon>Stappia</taxon>
    </lineage>
</organism>
<keyword evidence="6" id="KW-0479">Metal-binding</keyword>
<evidence type="ECO:0000256" key="8">
    <source>
        <dbReference type="ARBA" id="ARBA00023004"/>
    </source>
</evidence>
<dbReference type="Pfam" id="PF01315">
    <property type="entry name" value="Ald_Xan_dh_C"/>
    <property type="match status" value="1"/>
</dbReference>
<gene>
    <name evidence="14" type="primary">xdhB</name>
    <name evidence="14" type="ORF">GR183_06855</name>
</gene>
<keyword evidence="7 14" id="KW-0560">Oxidoreductase</keyword>
<dbReference type="PANTHER" id="PTHR11908">
    <property type="entry name" value="XANTHINE DEHYDROGENASE"/>
    <property type="match status" value="1"/>
</dbReference>
<dbReference type="FunFam" id="3.30.365.10:FF:000001">
    <property type="entry name" value="Xanthine dehydrogenase oxidase"/>
    <property type="match status" value="1"/>
</dbReference>
<comment type="cofactor">
    <cofactor evidence="10">
        <name>[2Fe-2S] cluster</name>
        <dbReference type="ChEBI" id="CHEBI:190135"/>
    </cofactor>
</comment>
<keyword evidence="9" id="KW-0411">Iron-sulfur</keyword>
<dbReference type="InterPro" id="IPR000674">
    <property type="entry name" value="Ald_Oxase/Xan_DH_a/b"/>
</dbReference>
<dbReference type="GO" id="GO:0051537">
    <property type="term" value="F:2 iron, 2 sulfur cluster binding"/>
    <property type="evidence" value="ECO:0007669"/>
    <property type="project" value="UniProtKB-KW"/>
</dbReference>
<dbReference type="InterPro" id="IPR008274">
    <property type="entry name" value="AldOxase/xan_DH_MoCoBD1"/>
</dbReference>
<evidence type="ECO:0000313" key="15">
    <source>
        <dbReference type="Proteomes" id="UP000433101"/>
    </source>
</evidence>
<keyword evidence="15" id="KW-1185">Reference proteome</keyword>
<evidence type="ECO:0000256" key="9">
    <source>
        <dbReference type="ARBA" id="ARBA00023014"/>
    </source>
</evidence>
<feature type="region of interest" description="Disordered" evidence="12">
    <location>
        <begin position="1"/>
        <end position="22"/>
    </location>
</feature>
<evidence type="ECO:0000256" key="6">
    <source>
        <dbReference type="ARBA" id="ARBA00022723"/>
    </source>
</evidence>
<feature type="domain" description="Aldehyde oxidase/xanthine dehydrogenase a/b hammerhead" evidence="13">
    <location>
        <begin position="28"/>
        <end position="136"/>
    </location>
</feature>
<dbReference type="InterPro" id="IPR037165">
    <property type="entry name" value="AldOxase/xan_DH_Mopterin-bd_sf"/>
</dbReference>
<comment type="cofactor">
    <cofactor evidence="1">
        <name>Mo-molybdopterin</name>
        <dbReference type="ChEBI" id="CHEBI:71302"/>
    </cofactor>
</comment>
<dbReference type="Gene3D" id="3.30.365.10">
    <property type="entry name" value="Aldehyde oxidase/xanthine dehydrogenase, molybdopterin binding domain"/>
    <property type="match status" value="4"/>
</dbReference>
<dbReference type="Pfam" id="PF20256">
    <property type="entry name" value="MoCoBD_2"/>
    <property type="match status" value="1"/>
</dbReference>
<evidence type="ECO:0000256" key="3">
    <source>
        <dbReference type="ARBA" id="ARBA00006849"/>
    </source>
</evidence>
<dbReference type="GO" id="GO:0030151">
    <property type="term" value="F:molybdenum ion binding"/>
    <property type="evidence" value="ECO:0007669"/>
    <property type="project" value="InterPro"/>
</dbReference>
<dbReference type="AlphaFoldDB" id="A0A7X3S7D6"/>
<comment type="similarity">
    <text evidence="3">Belongs to the xanthine dehydrogenase family.</text>
</comment>
<keyword evidence="8" id="KW-0408">Iron</keyword>
<comment type="caution">
    <text evidence="14">The sequence shown here is derived from an EMBL/GenBank/DDBJ whole genome shotgun (WGS) entry which is preliminary data.</text>
</comment>
<dbReference type="InterPro" id="IPR046867">
    <property type="entry name" value="AldOxase/xan_DH_MoCoBD2"/>
</dbReference>
<dbReference type="NCBIfam" id="TIGR02965">
    <property type="entry name" value="xanthine_xdhB"/>
    <property type="match status" value="1"/>
</dbReference>
<keyword evidence="5" id="KW-0001">2Fe-2S</keyword>
<sequence length="777" mass="84271">MRHEHPAPSEYSVINKPSPHDSAVKHVSGTATYIDDIREPAGLLHVVPGWSRDAIRGRIVKMDLEAVRNAPGVIAVLTASDVPGKNDCSPSIGDDPVFADGEIQFYGQVIFAVVAKTRDEARRAASLAKIEVEHLTPILTVEDAIDADITVLPDYQFRKGSPETGMVQAGRKLAGSMRIGGQEHFYLEGQVAMALPGEDGDMHVYSSTQHPTEVQHTVAKVLGQPDAAITIEVRRMGGGFGGKESQANQWAALAAIAAHATGAPCKCRLDRDDDMIMTGKRHDFRADWTVGFDDGGQIRAIDMQYFARCGYSADLSLGVVDRTMFHSDNSYYYPDAIINTRRMKTDTVSNTAFRGFGGPQGTLAAERVIDAIAITLGKDPLEIRKANFYREGRDITPYGMTVEEYETLHSVVAQLEASSRYWARREEVKEFNAANHVLKKGLALTPVKFGIAFTLKHLNQAGALVHVYTDGSIHLNHGGTEMGQGLYQKVAQVVAEEFGVSLDRVRITATHTGKVPNTGPTAASSGSDLNGMAAKRAAEAIKARMVAFAAEEFGIEPETIEFRDNQVILGNEAIDFGALAKQAHLNRIQLSAAGFYATPHITWDRETASGQPFLYFAYGAACSEVTIDTMTGEMRVDRVDILHDVGHSLNPALDIGQIEGGFVQGMGWLTTEELVWDEKGRLRTHAPSTYKIPTASDVPEEFNVSLYESKGNPQDTIYRSKAVGEPPIMLANSVFSAIVDAIASLKPGIIPPLDAPATPEAILKAVTAIKRAESAEK</sequence>
<dbReference type="InterPro" id="IPR036856">
    <property type="entry name" value="Ald_Oxase/Xan_DH_a/b_sf"/>
</dbReference>
<evidence type="ECO:0000256" key="11">
    <source>
        <dbReference type="ARBA" id="ARBA00053029"/>
    </source>
</evidence>
<evidence type="ECO:0000259" key="13">
    <source>
        <dbReference type="SMART" id="SM01008"/>
    </source>
</evidence>
<evidence type="ECO:0000256" key="10">
    <source>
        <dbReference type="ARBA" id="ARBA00034078"/>
    </source>
</evidence>
<reference evidence="14 15" key="1">
    <citation type="submission" date="2019-12" db="EMBL/GenBank/DDBJ databases">
        <authorList>
            <person name="Li M."/>
        </authorList>
    </citation>
    <scope>NUCLEOTIDE SEQUENCE [LARGE SCALE GENOMIC DNA]</scope>
    <source>
        <strain evidence="14 15">GBMRC 2046</strain>
    </source>
</reference>
<accession>A0A7X3S7D6</accession>
<dbReference type="Pfam" id="PF02738">
    <property type="entry name" value="MoCoBD_1"/>
    <property type="match status" value="1"/>
</dbReference>
<dbReference type="PANTHER" id="PTHR11908:SF132">
    <property type="entry name" value="ALDEHYDE OXIDASE 1-RELATED"/>
    <property type="match status" value="1"/>
</dbReference>
<dbReference type="SUPFAM" id="SSF56003">
    <property type="entry name" value="Molybdenum cofactor-binding domain"/>
    <property type="match status" value="1"/>
</dbReference>
<dbReference type="GO" id="GO:0004854">
    <property type="term" value="F:xanthine dehydrogenase activity"/>
    <property type="evidence" value="ECO:0007669"/>
    <property type="project" value="UniProtKB-EC"/>
</dbReference>
<evidence type="ECO:0000256" key="4">
    <source>
        <dbReference type="ARBA" id="ARBA00022505"/>
    </source>
</evidence>
<comment type="cofactor">
    <cofactor evidence="11">
        <name>Mo-molybdopterin cytosine dinucleotide</name>
        <dbReference type="ChEBI" id="CHEBI:71308"/>
    </cofactor>
</comment>
<evidence type="ECO:0000256" key="12">
    <source>
        <dbReference type="SAM" id="MobiDB-lite"/>
    </source>
</evidence>
<dbReference type="InterPro" id="IPR014309">
    <property type="entry name" value="Xanthine_DH_Mopterin-bd_su"/>
</dbReference>
<protein>
    <submittedName>
        <fullName evidence="14">Xanthine dehydrogenase molybdopterin binding subunit</fullName>
        <ecNumber evidence="14">1.17.1.4</ecNumber>
    </submittedName>
</protein>
<evidence type="ECO:0000256" key="7">
    <source>
        <dbReference type="ARBA" id="ARBA00023002"/>
    </source>
</evidence>
<keyword evidence="4" id="KW-0500">Molybdenum</keyword>
<dbReference type="Proteomes" id="UP000433101">
    <property type="component" value="Unassembled WGS sequence"/>
</dbReference>
<dbReference type="SMART" id="SM01008">
    <property type="entry name" value="Ald_Xan_dh_C"/>
    <property type="match status" value="1"/>
</dbReference>
<dbReference type="SUPFAM" id="SSF54665">
    <property type="entry name" value="CO dehydrogenase molybdoprotein N-domain-like"/>
    <property type="match status" value="1"/>
</dbReference>
<dbReference type="RefSeq" id="WP_160774815.1">
    <property type="nucleotide sequence ID" value="NZ_WUMV01000002.1"/>
</dbReference>
<dbReference type="Gene3D" id="3.90.1170.50">
    <property type="entry name" value="Aldehyde oxidase/xanthine dehydrogenase, a/b hammerhead"/>
    <property type="match status" value="1"/>
</dbReference>
<dbReference type="InterPro" id="IPR016208">
    <property type="entry name" value="Ald_Oxase/xanthine_DH-like"/>
</dbReference>